<accession>A0A433DJH3</accession>
<keyword evidence="3" id="KW-1185">Reference proteome</keyword>
<dbReference type="Proteomes" id="UP000268093">
    <property type="component" value="Unassembled WGS sequence"/>
</dbReference>
<evidence type="ECO:0000313" key="3">
    <source>
        <dbReference type="Proteomes" id="UP000268093"/>
    </source>
</evidence>
<dbReference type="EMBL" id="RBNI01001006">
    <property type="protein sequence ID" value="RUP51032.1"/>
    <property type="molecule type" value="Genomic_DNA"/>
</dbReference>
<feature type="compositionally biased region" description="Polar residues" evidence="1">
    <location>
        <begin position="63"/>
        <end position="78"/>
    </location>
</feature>
<feature type="region of interest" description="Disordered" evidence="1">
    <location>
        <begin position="46"/>
        <end position="78"/>
    </location>
</feature>
<evidence type="ECO:0000313" key="2">
    <source>
        <dbReference type="EMBL" id="RUP51032.1"/>
    </source>
</evidence>
<feature type="compositionally biased region" description="Basic and acidic residues" evidence="1">
    <location>
        <begin position="46"/>
        <end position="62"/>
    </location>
</feature>
<protein>
    <submittedName>
        <fullName evidence="2">Uncharacterized protein</fullName>
    </submittedName>
</protein>
<proteinExistence type="predicted"/>
<organism evidence="2 3">
    <name type="scientific">Jimgerdemannia flammicorona</name>
    <dbReference type="NCBI Taxonomy" id="994334"/>
    <lineage>
        <taxon>Eukaryota</taxon>
        <taxon>Fungi</taxon>
        <taxon>Fungi incertae sedis</taxon>
        <taxon>Mucoromycota</taxon>
        <taxon>Mucoromycotina</taxon>
        <taxon>Endogonomycetes</taxon>
        <taxon>Endogonales</taxon>
        <taxon>Endogonaceae</taxon>
        <taxon>Jimgerdemannia</taxon>
    </lineage>
</organism>
<comment type="caution">
    <text evidence="2">The sequence shown here is derived from an EMBL/GenBank/DDBJ whole genome shotgun (WGS) entry which is preliminary data.</text>
</comment>
<name>A0A433DJH3_9FUNG</name>
<gene>
    <name evidence="2" type="ORF">BC936DRAFT_136562</name>
</gene>
<feature type="non-terminal residue" evidence="2">
    <location>
        <position position="1"/>
    </location>
</feature>
<dbReference type="OrthoDB" id="288203at2759"/>
<reference evidence="2 3" key="1">
    <citation type="journal article" date="2018" name="New Phytol.">
        <title>Phylogenomics of Endogonaceae and evolution of mycorrhizas within Mucoromycota.</title>
        <authorList>
            <person name="Chang Y."/>
            <person name="Desiro A."/>
            <person name="Na H."/>
            <person name="Sandor L."/>
            <person name="Lipzen A."/>
            <person name="Clum A."/>
            <person name="Barry K."/>
            <person name="Grigoriev I.V."/>
            <person name="Martin F.M."/>
            <person name="Stajich J.E."/>
            <person name="Smith M.E."/>
            <person name="Bonito G."/>
            <person name="Spatafora J.W."/>
        </authorList>
    </citation>
    <scope>NUCLEOTIDE SEQUENCE [LARGE SCALE GENOMIC DNA]</scope>
    <source>
        <strain evidence="2 3">GMNB39</strain>
    </source>
</reference>
<sequence length="103" mass="11406">REVPWHFANIISTSIRRTLIVGGFGSQKRGPTGEFLPLGSYDMEKKSVSTDSASHDDEEKAPESNTSENLPDASGDSNISIVKDKYPYFHYDVDEAVRAANRT</sequence>
<dbReference type="AlphaFoldDB" id="A0A433DJH3"/>
<evidence type="ECO:0000256" key="1">
    <source>
        <dbReference type="SAM" id="MobiDB-lite"/>
    </source>
</evidence>